<evidence type="ECO:0000256" key="18">
    <source>
        <dbReference type="ARBA" id="ARBA00022989"/>
    </source>
</evidence>
<keyword evidence="10" id="KW-0645">Protease</keyword>
<dbReference type="PANTHER" id="PTHR32282:SF27">
    <property type="entry name" value="PENICILLIN-BINDING PROTEIN 1A"/>
    <property type="match status" value="1"/>
</dbReference>
<dbReference type="GO" id="GO:0003676">
    <property type="term" value="F:nucleic acid binding"/>
    <property type="evidence" value="ECO:0007669"/>
    <property type="project" value="InterPro"/>
</dbReference>
<dbReference type="InterPro" id="IPR012338">
    <property type="entry name" value="Beta-lactam/transpept-like"/>
</dbReference>
<dbReference type="Pfam" id="PF00912">
    <property type="entry name" value="Transgly"/>
    <property type="match status" value="1"/>
</dbReference>
<dbReference type="GO" id="GO:0008658">
    <property type="term" value="F:penicillin binding"/>
    <property type="evidence" value="ECO:0007669"/>
    <property type="project" value="InterPro"/>
</dbReference>
<evidence type="ECO:0000256" key="4">
    <source>
        <dbReference type="ARBA" id="ARBA00007739"/>
    </source>
</evidence>
<comment type="subcellular location">
    <subcellularLocation>
        <location evidence="1">Cell inner membrane</location>
        <topology evidence="1">Single-pass type II membrane protein</topology>
    </subcellularLocation>
</comment>
<keyword evidence="21" id="KW-0511">Multifunctional enzyme</keyword>
<proteinExistence type="inferred from homology"/>
<keyword evidence="13" id="KW-0812">Transmembrane</keyword>
<dbReference type="GO" id="GO:0009002">
    <property type="term" value="F:serine-type D-Ala-D-Ala carboxypeptidase activity"/>
    <property type="evidence" value="ECO:0007669"/>
    <property type="project" value="UniProtKB-EC"/>
</dbReference>
<evidence type="ECO:0000256" key="19">
    <source>
        <dbReference type="ARBA" id="ARBA00023136"/>
    </source>
</evidence>
<comment type="pathway">
    <text evidence="26">Glycan biosynthesis.</text>
</comment>
<evidence type="ECO:0000256" key="6">
    <source>
        <dbReference type="ARBA" id="ARBA00018638"/>
    </source>
</evidence>
<dbReference type="FunFam" id="1.10.3810.10:FF:000003">
    <property type="entry name" value="Penicillin-binding protein 1a"/>
    <property type="match status" value="1"/>
</dbReference>
<evidence type="ECO:0000256" key="7">
    <source>
        <dbReference type="ARBA" id="ARBA00022475"/>
    </source>
</evidence>
<keyword evidence="14" id="KW-0378">Hydrolase</keyword>
<dbReference type="InterPro" id="IPR001264">
    <property type="entry name" value="Glyco_trans_51"/>
</dbReference>
<evidence type="ECO:0000256" key="5">
    <source>
        <dbReference type="ARBA" id="ARBA00012448"/>
    </source>
</evidence>
<protein>
    <recommendedName>
        <fullName evidence="6">Penicillin-binding protein 1A</fullName>
        <ecNumber evidence="24">2.4.99.28</ecNumber>
        <ecNumber evidence="5">3.4.16.4</ecNumber>
    </recommendedName>
</protein>
<evidence type="ECO:0000256" key="15">
    <source>
        <dbReference type="ARBA" id="ARBA00022960"/>
    </source>
</evidence>
<dbReference type="GO" id="GO:0046677">
    <property type="term" value="P:response to antibiotic"/>
    <property type="evidence" value="ECO:0007669"/>
    <property type="project" value="UniProtKB-KW"/>
</dbReference>
<dbReference type="InterPro" id="IPR003029">
    <property type="entry name" value="S1_domain"/>
</dbReference>
<gene>
    <name evidence="28" type="ORF">ENF32_05460</name>
</gene>
<dbReference type="GO" id="GO:0006508">
    <property type="term" value="P:proteolysis"/>
    <property type="evidence" value="ECO:0007669"/>
    <property type="project" value="UniProtKB-KW"/>
</dbReference>
<evidence type="ECO:0000256" key="16">
    <source>
        <dbReference type="ARBA" id="ARBA00022968"/>
    </source>
</evidence>
<evidence type="ECO:0000313" key="28">
    <source>
        <dbReference type="EMBL" id="HDD53497.1"/>
    </source>
</evidence>
<dbReference type="PANTHER" id="PTHR32282">
    <property type="entry name" value="BINDING PROTEIN TRANSPEPTIDASE, PUTATIVE-RELATED"/>
    <property type="match status" value="1"/>
</dbReference>
<dbReference type="Proteomes" id="UP000885690">
    <property type="component" value="Unassembled WGS sequence"/>
</dbReference>
<keyword evidence="20" id="KW-0046">Antibiotic resistance</keyword>
<evidence type="ECO:0000256" key="11">
    <source>
        <dbReference type="ARBA" id="ARBA00022676"/>
    </source>
</evidence>
<evidence type="ECO:0000256" key="9">
    <source>
        <dbReference type="ARBA" id="ARBA00022645"/>
    </source>
</evidence>
<evidence type="ECO:0000256" key="23">
    <source>
        <dbReference type="ARBA" id="ARBA00034000"/>
    </source>
</evidence>
<dbReference type="SUPFAM" id="SSF56601">
    <property type="entry name" value="beta-lactamase/transpeptidase-like"/>
    <property type="match status" value="1"/>
</dbReference>
<dbReference type="InterPro" id="IPR050396">
    <property type="entry name" value="Glycosyltr_51/Transpeptidase"/>
</dbReference>
<reference evidence="28" key="1">
    <citation type="journal article" date="2020" name="mSystems">
        <title>Genome- and Community-Level Interaction Insights into Carbon Utilization and Element Cycling Functions of Hydrothermarchaeota in Hydrothermal Sediment.</title>
        <authorList>
            <person name="Zhou Z."/>
            <person name="Liu Y."/>
            <person name="Xu W."/>
            <person name="Pan J."/>
            <person name="Luo Z.H."/>
            <person name="Li M."/>
        </authorList>
    </citation>
    <scope>NUCLEOTIDE SEQUENCE [LARGE SCALE GENOMIC DNA]</scope>
    <source>
        <strain evidence="28">HyVt-115</strain>
    </source>
</reference>
<keyword evidence="19" id="KW-0472">Membrane</keyword>
<dbReference type="EC" id="2.4.99.28" evidence="24"/>
<evidence type="ECO:0000256" key="2">
    <source>
        <dbReference type="ARBA" id="ARBA00004752"/>
    </source>
</evidence>
<dbReference type="AlphaFoldDB" id="A0A7C0Y9Q5"/>
<dbReference type="InterPro" id="IPR012340">
    <property type="entry name" value="NA-bd_OB-fold"/>
</dbReference>
<keyword evidence="16" id="KW-0735">Signal-anchor</keyword>
<dbReference type="GO" id="GO:0005886">
    <property type="term" value="C:plasma membrane"/>
    <property type="evidence" value="ECO:0007669"/>
    <property type="project" value="UniProtKB-SubCell"/>
</dbReference>
<evidence type="ECO:0000259" key="27">
    <source>
        <dbReference type="PROSITE" id="PS50126"/>
    </source>
</evidence>
<name>A0A7C0Y9Q5_9BACT</name>
<dbReference type="EMBL" id="DQWS01000202">
    <property type="protein sequence ID" value="HDD53497.1"/>
    <property type="molecule type" value="Genomic_DNA"/>
</dbReference>
<keyword evidence="9" id="KW-0121">Carboxypeptidase</keyword>
<dbReference type="SMART" id="SM00316">
    <property type="entry name" value="S1"/>
    <property type="match status" value="1"/>
</dbReference>
<keyword evidence="18" id="KW-1133">Transmembrane helix</keyword>
<dbReference type="InterPro" id="IPR023346">
    <property type="entry name" value="Lysozyme-like_dom_sf"/>
</dbReference>
<comment type="catalytic activity">
    <reaction evidence="25">
        <text>[GlcNAc-(1-&gt;4)-Mur2Ac(oyl-L-Ala-gamma-D-Glu-L-Lys-D-Ala-D-Ala)](n)-di-trans,octa-cis-undecaprenyl diphosphate + beta-D-GlcNAc-(1-&gt;4)-Mur2Ac(oyl-L-Ala-gamma-D-Glu-L-Lys-D-Ala-D-Ala)-di-trans,octa-cis-undecaprenyl diphosphate = [GlcNAc-(1-&gt;4)-Mur2Ac(oyl-L-Ala-gamma-D-Glu-L-Lys-D-Ala-D-Ala)](n+1)-di-trans,octa-cis-undecaprenyl diphosphate + di-trans,octa-cis-undecaprenyl diphosphate + H(+)</text>
        <dbReference type="Rhea" id="RHEA:23708"/>
        <dbReference type="Rhea" id="RHEA-COMP:9602"/>
        <dbReference type="Rhea" id="RHEA-COMP:9603"/>
        <dbReference type="ChEBI" id="CHEBI:15378"/>
        <dbReference type="ChEBI" id="CHEBI:58405"/>
        <dbReference type="ChEBI" id="CHEBI:60033"/>
        <dbReference type="ChEBI" id="CHEBI:78435"/>
        <dbReference type="EC" id="2.4.99.28"/>
    </reaction>
</comment>
<dbReference type="PROSITE" id="PS50126">
    <property type="entry name" value="S1"/>
    <property type="match status" value="1"/>
</dbReference>
<keyword evidence="17" id="KW-0573">Peptidoglycan synthesis</keyword>
<dbReference type="GO" id="GO:0071555">
    <property type="term" value="P:cell wall organization"/>
    <property type="evidence" value="ECO:0007669"/>
    <property type="project" value="UniProtKB-KW"/>
</dbReference>
<evidence type="ECO:0000256" key="1">
    <source>
        <dbReference type="ARBA" id="ARBA00004249"/>
    </source>
</evidence>
<dbReference type="SUPFAM" id="SSF50249">
    <property type="entry name" value="Nucleic acid-binding proteins"/>
    <property type="match status" value="1"/>
</dbReference>
<dbReference type="GO" id="GO:0030288">
    <property type="term" value="C:outer membrane-bounded periplasmic space"/>
    <property type="evidence" value="ECO:0007669"/>
    <property type="project" value="TreeGrafter"/>
</dbReference>
<evidence type="ECO:0000256" key="12">
    <source>
        <dbReference type="ARBA" id="ARBA00022679"/>
    </source>
</evidence>
<dbReference type="GO" id="GO:0009252">
    <property type="term" value="P:peptidoglycan biosynthetic process"/>
    <property type="evidence" value="ECO:0007669"/>
    <property type="project" value="UniProtKB-KW"/>
</dbReference>
<dbReference type="Pfam" id="PF17092">
    <property type="entry name" value="PCB_OB"/>
    <property type="match status" value="1"/>
</dbReference>
<evidence type="ECO:0000256" key="8">
    <source>
        <dbReference type="ARBA" id="ARBA00022519"/>
    </source>
</evidence>
<dbReference type="GO" id="GO:0008955">
    <property type="term" value="F:peptidoglycan glycosyltransferase activity"/>
    <property type="evidence" value="ECO:0007669"/>
    <property type="project" value="UniProtKB-EC"/>
</dbReference>
<evidence type="ECO:0000256" key="26">
    <source>
        <dbReference type="ARBA" id="ARBA00060592"/>
    </source>
</evidence>
<dbReference type="EC" id="3.4.16.4" evidence="5"/>
<comment type="pathway">
    <text evidence="2">Cell wall biogenesis; peptidoglycan biosynthesis.</text>
</comment>
<keyword evidence="7" id="KW-1003">Cell membrane</keyword>
<comment type="catalytic activity">
    <reaction evidence="23">
        <text>Preferential cleavage: (Ac)2-L-Lys-D-Ala-|-D-Ala. Also transpeptidation of peptidyl-alanyl moieties that are N-acyl substituents of D-alanine.</text>
        <dbReference type="EC" id="3.4.16.4"/>
    </reaction>
</comment>
<evidence type="ECO:0000256" key="13">
    <source>
        <dbReference type="ARBA" id="ARBA00022692"/>
    </source>
</evidence>
<evidence type="ECO:0000256" key="17">
    <source>
        <dbReference type="ARBA" id="ARBA00022984"/>
    </source>
</evidence>
<dbReference type="NCBIfam" id="TIGR02074">
    <property type="entry name" value="PBP_1a_fam"/>
    <property type="match status" value="1"/>
</dbReference>
<accession>A0A7C0Y9Q5</accession>
<dbReference type="Gene3D" id="1.10.3810.10">
    <property type="entry name" value="Biosynthetic peptidoglycan transglycosylase-like"/>
    <property type="match status" value="1"/>
</dbReference>
<comment type="caution">
    <text evidence="28">The sequence shown here is derived from an EMBL/GenBank/DDBJ whole genome shotgun (WGS) entry which is preliminary data.</text>
</comment>
<keyword evidence="12" id="KW-0808">Transferase</keyword>
<dbReference type="InterPro" id="IPR031376">
    <property type="entry name" value="PCB_OB"/>
</dbReference>
<keyword evidence="11" id="KW-0328">Glycosyltransferase</keyword>
<evidence type="ECO:0000256" key="22">
    <source>
        <dbReference type="ARBA" id="ARBA00023316"/>
    </source>
</evidence>
<keyword evidence="15" id="KW-0133">Cell shape</keyword>
<evidence type="ECO:0000256" key="25">
    <source>
        <dbReference type="ARBA" id="ARBA00049902"/>
    </source>
</evidence>
<dbReference type="Pfam" id="PF00905">
    <property type="entry name" value="Transpeptidase"/>
    <property type="match status" value="1"/>
</dbReference>
<feature type="domain" description="S1 motif" evidence="27">
    <location>
        <begin position="345"/>
        <end position="417"/>
    </location>
</feature>
<dbReference type="Gene3D" id="3.40.710.10">
    <property type="entry name" value="DD-peptidase/beta-lactamase superfamily"/>
    <property type="match status" value="2"/>
</dbReference>
<comment type="similarity">
    <text evidence="4">In the N-terminal section; belongs to the glycosyltransferase 51 family.</text>
</comment>
<dbReference type="SUPFAM" id="SSF53955">
    <property type="entry name" value="Lysozyme-like"/>
    <property type="match status" value="1"/>
</dbReference>
<keyword evidence="22" id="KW-0961">Cell wall biogenesis/degradation</keyword>
<dbReference type="GO" id="GO:0008360">
    <property type="term" value="P:regulation of cell shape"/>
    <property type="evidence" value="ECO:0007669"/>
    <property type="project" value="UniProtKB-KW"/>
</dbReference>
<evidence type="ECO:0000256" key="10">
    <source>
        <dbReference type="ARBA" id="ARBA00022670"/>
    </source>
</evidence>
<sequence length="776" mass="86884">MKRLLKRLLLVFLLLVLVGGGVGGYLLWTWTRELPPVQEMREKLKEGLSQVTQVYDVHGQLISQLFIERRIWVPLDEIPVALRQAFIATEDNRFYKHGALDVKGIVRAAWTDLKAGRVVQGGSTITQQVAKLLFLTPDRSIKRKVKEALLALRLEKLLTKDEILELYLNLIYFGHGAYGVEVAAQTYFGKHVRDLGLVECAALAAIPKAPAFYSPFTHTDRNQARRNYVLKRMMEEGYITYQQYLQAAQEELKLIKGEARLVDKAPYFTEYVRQYLIKKYGADEVYHKGLKVYTTLDLTWQLAAQEALRKGLRDLDKRENPYRGPLYRLGEGKEPPTPPKELVMGDIYRGVVEAVDARMVKVSLGDRKGVIVYKDMSWAFKGDLEGKTPKDILQPGDVILVRYLGDNEDGTLQLGLEQEPKADGALIAFDLATGGIRAMVGGYDFDRSEFNRAVQAMRQPGSAFKPIIYTAAMDTTFTPASIILDAPITYEMEAPQEAARTHYWRPENYSQRFYGPTRLRVALAHSRNVVTIKLLQKLGVKTAVKYARKLGISSPLRPDLSLALGGSEVSLYELTRAYGVFPAGGMLMEPIFITKVEDNKGEVLEENQASFTRVLSPATSYVMTSLLESVVQEGTGWRAKALNRPCGGKTGTTDEYRSAWFLGFTTRTVAGVYVGNDDHSPLGKGETGSRAAAPIWVEFMKVATALDPPEPFVPPPSVVFERIDPKTGLVAPPGDPGAFYEVFREGTEPKKLAQKEETREELLNQELMGLEPNQEQ</sequence>
<dbReference type="InterPro" id="IPR001460">
    <property type="entry name" value="PCN-bd_Tpept"/>
</dbReference>
<evidence type="ECO:0000256" key="20">
    <source>
        <dbReference type="ARBA" id="ARBA00023251"/>
    </source>
</evidence>
<evidence type="ECO:0000256" key="3">
    <source>
        <dbReference type="ARBA" id="ARBA00007090"/>
    </source>
</evidence>
<evidence type="ECO:0000256" key="21">
    <source>
        <dbReference type="ARBA" id="ARBA00023268"/>
    </source>
</evidence>
<evidence type="ECO:0000256" key="24">
    <source>
        <dbReference type="ARBA" id="ARBA00044770"/>
    </source>
</evidence>
<dbReference type="InterPro" id="IPR036950">
    <property type="entry name" value="PBP_transglycosylase"/>
</dbReference>
<evidence type="ECO:0000256" key="14">
    <source>
        <dbReference type="ARBA" id="ARBA00022801"/>
    </source>
</evidence>
<organism evidence="28">
    <name type="scientific">Thermosulfidibacter takaii</name>
    <dbReference type="NCBI Taxonomy" id="412593"/>
    <lineage>
        <taxon>Bacteria</taxon>
        <taxon>Pseudomonadati</taxon>
        <taxon>Thermosulfidibacterota</taxon>
        <taxon>Thermosulfidibacteria</taxon>
        <taxon>Thermosulfidibacterales</taxon>
        <taxon>Thermosulfidibacteraceae</taxon>
    </lineage>
</organism>
<comment type="similarity">
    <text evidence="3">In the C-terminal section; belongs to the transpeptidase family.</text>
</comment>
<keyword evidence="8" id="KW-0997">Cell inner membrane</keyword>